<accession>A0A6H1QUC7</accession>
<reference evidence="1" key="1">
    <citation type="journal article" date="2020" name="Sci. Adv.">
        <title>Virus-host coexistence in phytoplankton through the genomic lens.</title>
        <authorList>
            <person name="Yau S."/>
            <person name="Krasovec M."/>
            <person name="Benites L.F."/>
            <person name="Rombauts S."/>
            <person name="Groussin M."/>
            <person name="Vancaester E."/>
            <person name="Aury J.M."/>
            <person name="Derelle E."/>
            <person name="Desdevises Y."/>
            <person name="Escande M.L."/>
            <person name="Grimsley N."/>
            <person name="Guy J."/>
            <person name="Moreau H."/>
            <person name="Sanchez-Brosseau S."/>
            <person name="van de Peer Y."/>
            <person name="Vandepoele K."/>
            <person name="Gourbiere S."/>
            <person name="Piganeau G."/>
        </authorList>
    </citation>
    <scope>NUCLEOTIDE SEQUENCE</scope>
    <source>
        <strain evidence="1">OmV2</strain>
    </source>
</reference>
<gene>
    <name evidence="1" type="ORF">orf00271</name>
</gene>
<protein>
    <submittedName>
        <fullName evidence="1">Uncharacterized protein</fullName>
    </submittedName>
</protein>
<name>A0A6H1QUC7_9PHYC</name>
<organism evidence="1">
    <name type="scientific">Ostreococcus mediterraneus virus 2</name>
    <dbReference type="NCBI Taxonomy" id="2726183"/>
    <lineage>
        <taxon>Viruses</taxon>
        <taxon>Varidnaviria</taxon>
        <taxon>Bamfordvirae</taxon>
        <taxon>Nucleocytoviricota</taxon>
        <taxon>Megaviricetes</taxon>
        <taxon>Algavirales</taxon>
        <taxon>Phycodnaviridae</taxon>
        <taxon>Prasinovirus</taxon>
    </lineage>
</organism>
<evidence type="ECO:0000313" key="1">
    <source>
        <dbReference type="EMBL" id="QIZ31241.1"/>
    </source>
</evidence>
<sequence>MSLTPEKKQFLKKISGGLRVLMSCSYKADEIVTNPECPIEEFIRDNFITHGQFSEAKFDTVVDTARDEDLVKLLEYFDDMDMYMKRVYYEASLPMDDEYASLIENGTLVTFDDFNTKSF</sequence>
<proteinExistence type="predicted"/>
<dbReference type="EMBL" id="MN688676">
    <property type="protein sequence ID" value="QIZ31241.1"/>
    <property type="molecule type" value="Genomic_DNA"/>
</dbReference>